<gene>
    <name evidence="2" type="ORF">H4K34_00850</name>
</gene>
<dbReference type="Gene3D" id="3.40.630.30">
    <property type="match status" value="1"/>
</dbReference>
<organism evidence="2 3">
    <name type="scientific">Croceimicrobium hydrocarbonivorans</name>
    <dbReference type="NCBI Taxonomy" id="2761580"/>
    <lineage>
        <taxon>Bacteria</taxon>
        <taxon>Pseudomonadati</taxon>
        <taxon>Bacteroidota</taxon>
        <taxon>Flavobacteriia</taxon>
        <taxon>Flavobacteriales</taxon>
        <taxon>Owenweeksiaceae</taxon>
        <taxon>Croceimicrobium</taxon>
    </lineage>
</organism>
<reference evidence="2 3" key="1">
    <citation type="submission" date="2020-08" db="EMBL/GenBank/DDBJ databases">
        <title>Croceimicrobium hydrocarbonivorans gen. nov., sp. nov., a novel marine bacterium isolated from a bacterial consortium that degrades polyethylene terephthalate.</title>
        <authorList>
            <person name="Liu R."/>
        </authorList>
    </citation>
    <scope>NUCLEOTIDE SEQUENCE [LARGE SCALE GENOMIC DNA]</scope>
    <source>
        <strain evidence="2 3">A20-9</strain>
    </source>
</reference>
<dbReference type="Proteomes" id="UP000516305">
    <property type="component" value="Chromosome"/>
</dbReference>
<accession>A0A7H0VFC1</accession>
<dbReference type="InterPro" id="IPR016181">
    <property type="entry name" value="Acyl_CoA_acyltransferase"/>
</dbReference>
<dbReference type="GO" id="GO:0016740">
    <property type="term" value="F:transferase activity"/>
    <property type="evidence" value="ECO:0007669"/>
    <property type="project" value="UniProtKB-KW"/>
</dbReference>
<feature type="domain" description="N-acetyltransferase" evidence="1">
    <location>
        <begin position="6"/>
        <end position="95"/>
    </location>
</feature>
<protein>
    <submittedName>
        <fullName evidence="2">N-acetyltransferase</fullName>
    </submittedName>
</protein>
<dbReference type="PROSITE" id="PS51729">
    <property type="entry name" value="GNAT_YJDJ"/>
    <property type="match status" value="1"/>
</dbReference>
<keyword evidence="2" id="KW-0808">Transferase</keyword>
<name>A0A7H0VFC1_9FLAO</name>
<evidence type="ECO:0000313" key="3">
    <source>
        <dbReference type="Proteomes" id="UP000516305"/>
    </source>
</evidence>
<dbReference type="CDD" id="cd04301">
    <property type="entry name" value="NAT_SF"/>
    <property type="match status" value="1"/>
</dbReference>
<dbReference type="EMBL" id="CP060139">
    <property type="protein sequence ID" value="QNR24419.1"/>
    <property type="molecule type" value="Genomic_DNA"/>
</dbReference>
<dbReference type="SUPFAM" id="SSF55729">
    <property type="entry name" value="Acyl-CoA N-acyltransferases (Nat)"/>
    <property type="match status" value="1"/>
</dbReference>
<dbReference type="RefSeq" id="WP_210758946.1">
    <property type="nucleotide sequence ID" value="NZ_CP060139.1"/>
</dbReference>
<dbReference type="Pfam" id="PF14542">
    <property type="entry name" value="Acetyltransf_CG"/>
    <property type="match status" value="1"/>
</dbReference>
<dbReference type="InterPro" id="IPR031165">
    <property type="entry name" value="GNAT_YJDJ"/>
</dbReference>
<evidence type="ECO:0000259" key="1">
    <source>
        <dbReference type="PROSITE" id="PS51729"/>
    </source>
</evidence>
<keyword evidence="3" id="KW-1185">Reference proteome</keyword>
<dbReference type="AlphaFoldDB" id="A0A7H0VFC1"/>
<evidence type="ECO:0000313" key="2">
    <source>
        <dbReference type="EMBL" id="QNR24419.1"/>
    </source>
</evidence>
<dbReference type="KEGG" id="chyd:H4K34_00850"/>
<sequence>MIEAKWKDNGEGIFEYKEGPEAAVSGFMDLLQTESGKLVIKHTEVDENMSGRGIGKQLLEAVADYSRANDLKILPVCPFAKNIMYRFPDKYKDLL</sequence>
<proteinExistence type="predicted"/>